<dbReference type="GO" id="GO:0047974">
    <property type="term" value="F:guanosine deaminase activity"/>
    <property type="evidence" value="ECO:0007669"/>
    <property type="project" value="TreeGrafter"/>
</dbReference>
<dbReference type="CDD" id="cd01285">
    <property type="entry name" value="nucleoside_deaminase"/>
    <property type="match status" value="1"/>
</dbReference>
<dbReference type="InterPro" id="IPR016192">
    <property type="entry name" value="APOBEC/CMP_deaminase_Zn-bd"/>
</dbReference>
<gene>
    <name evidence="6" type="ORF">SAMN04488121_11461</name>
</gene>
<keyword evidence="2" id="KW-0479">Metal-binding</keyword>
<dbReference type="InterPro" id="IPR016193">
    <property type="entry name" value="Cytidine_deaminase-like"/>
</dbReference>
<dbReference type="STRING" id="104663.SAMN04488121_11461"/>
<accession>A0A1G8DBR2</accession>
<evidence type="ECO:0000256" key="3">
    <source>
        <dbReference type="ARBA" id="ARBA00022801"/>
    </source>
</evidence>
<dbReference type="AlphaFoldDB" id="A0A1G8DBR2"/>
<feature type="domain" description="CMP/dCMP-type deaminase" evidence="5">
    <location>
        <begin position="4"/>
        <end position="115"/>
    </location>
</feature>
<sequence>MIGEREKRFMQIAVDLSRQGMENGEGGPFGAIVVRGEEIVGRGWNQVLSHNDPTAHAEVMAIRDACTRLGTFQLHDCEIYTSCEPCPMCLGAIYWARPQRVYFANTKEDAAAIDFDDSFIYQEIGVPHDSKRIPFIAFPSEAALEVFKDWQIKGDKTLY</sequence>
<reference evidence="6 7" key="1">
    <citation type="submission" date="2016-10" db="EMBL/GenBank/DDBJ databases">
        <authorList>
            <person name="de Groot N.N."/>
        </authorList>
    </citation>
    <scope>NUCLEOTIDE SEQUENCE [LARGE SCALE GENOMIC DNA]</scope>
    <source>
        <strain evidence="6 7">DSM 527</strain>
    </source>
</reference>
<comment type="similarity">
    <text evidence="1">Belongs to the cytidine and deoxycytidylate deaminase family.</text>
</comment>
<dbReference type="Proteomes" id="UP000199045">
    <property type="component" value="Unassembled WGS sequence"/>
</dbReference>
<dbReference type="PANTHER" id="PTHR11079">
    <property type="entry name" value="CYTOSINE DEAMINASE FAMILY MEMBER"/>
    <property type="match status" value="1"/>
</dbReference>
<dbReference type="Pfam" id="PF00383">
    <property type="entry name" value="dCMP_cyt_deam_1"/>
    <property type="match status" value="1"/>
</dbReference>
<evidence type="ECO:0000259" key="5">
    <source>
        <dbReference type="PROSITE" id="PS51747"/>
    </source>
</evidence>
<dbReference type="FunFam" id="3.40.140.10:FF:000011">
    <property type="entry name" value="tRNA-specific adenosine deaminase"/>
    <property type="match status" value="1"/>
</dbReference>
<name>A0A1G8DBR2_CHIFI</name>
<evidence type="ECO:0000313" key="6">
    <source>
        <dbReference type="EMBL" id="SDH55142.1"/>
    </source>
</evidence>
<organism evidence="6 7">
    <name type="scientific">Chitinophaga filiformis</name>
    <name type="common">Myxococcus filiformis</name>
    <name type="synonym">Flexibacter filiformis</name>
    <dbReference type="NCBI Taxonomy" id="104663"/>
    <lineage>
        <taxon>Bacteria</taxon>
        <taxon>Pseudomonadati</taxon>
        <taxon>Bacteroidota</taxon>
        <taxon>Chitinophagia</taxon>
        <taxon>Chitinophagales</taxon>
        <taxon>Chitinophagaceae</taxon>
        <taxon>Chitinophaga</taxon>
    </lineage>
</organism>
<keyword evidence="4" id="KW-0862">Zinc</keyword>
<proteinExistence type="inferred from homology"/>
<dbReference type="PANTHER" id="PTHR11079:SF161">
    <property type="entry name" value="CMP_DCMP-TYPE DEAMINASE DOMAIN-CONTAINING PROTEIN"/>
    <property type="match status" value="1"/>
</dbReference>
<dbReference type="GO" id="GO:0008270">
    <property type="term" value="F:zinc ion binding"/>
    <property type="evidence" value="ECO:0007669"/>
    <property type="project" value="InterPro"/>
</dbReference>
<dbReference type="SUPFAM" id="SSF53927">
    <property type="entry name" value="Cytidine deaminase-like"/>
    <property type="match status" value="1"/>
</dbReference>
<dbReference type="PROSITE" id="PS51747">
    <property type="entry name" value="CYT_DCMP_DEAMINASES_2"/>
    <property type="match status" value="1"/>
</dbReference>
<dbReference type="OrthoDB" id="9802676at2"/>
<dbReference type="GO" id="GO:0006152">
    <property type="term" value="P:purine nucleoside catabolic process"/>
    <property type="evidence" value="ECO:0007669"/>
    <property type="project" value="TreeGrafter"/>
</dbReference>
<dbReference type="EMBL" id="FNBN01000014">
    <property type="protein sequence ID" value="SDH55142.1"/>
    <property type="molecule type" value="Genomic_DNA"/>
</dbReference>
<evidence type="ECO:0000256" key="2">
    <source>
        <dbReference type="ARBA" id="ARBA00022723"/>
    </source>
</evidence>
<protein>
    <submittedName>
        <fullName evidence="6">tRNA(Arg) A34 adenosine deaminase TadA</fullName>
    </submittedName>
</protein>
<evidence type="ECO:0000313" key="7">
    <source>
        <dbReference type="Proteomes" id="UP000199045"/>
    </source>
</evidence>
<evidence type="ECO:0000256" key="1">
    <source>
        <dbReference type="ARBA" id="ARBA00006576"/>
    </source>
</evidence>
<dbReference type="InterPro" id="IPR002125">
    <property type="entry name" value="CMP_dCMP_dom"/>
</dbReference>
<dbReference type="Gene3D" id="3.40.140.10">
    <property type="entry name" value="Cytidine Deaminase, domain 2"/>
    <property type="match status" value="1"/>
</dbReference>
<dbReference type="PROSITE" id="PS00903">
    <property type="entry name" value="CYT_DCMP_DEAMINASES_1"/>
    <property type="match status" value="1"/>
</dbReference>
<keyword evidence="3" id="KW-0378">Hydrolase</keyword>
<dbReference type="RefSeq" id="WP_089838585.1">
    <property type="nucleotide sequence ID" value="NZ_FNBN01000014.1"/>
</dbReference>
<evidence type="ECO:0000256" key="4">
    <source>
        <dbReference type="ARBA" id="ARBA00022833"/>
    </source>
</evidence>